<dbReference type="PANTHER" id="PTHR30469:SF20">
    <property type="entry name" value="EFFLUX RND TRANSPORTER PERIPLASMIC ADAPTOR SUBUNIT"/>
    <property type="match status" value="1"/>
</dbReference>
<feature type="domain" description="Multidrug resistance protein MdtA-like alpha-helical hairpin" evidence="3">
    <location>
        <begin position="103"/>
        <end position="171"/>
    </location>
</feature>
<name>A0A1G5I8N9_9BACT</name>
<protein>
    <submittedName>
        <fullName evidence="5">RND family efflux transporter, MFP subunit</fullName>
    </submittedName>
</protein>
<dbReference type="Proteomes" id="UP000198870">
    <property type="component" value="Unassembled WGS sequence"/>
</dbReference>
<dbReference type="AlphaFoldDB" id="A0A1G5I8N9"/>
<dbReference type="Pfam" id="PF25954">
    <property type="entry name" value="Beta-barrel_RND_2"/>
    <property type="match status" value="1"/>
</dbReference>
<dbReference type="EMBL" id="FMUX01000018">
    <property type="protein sequence ID" value="SCY72010.1"/>
    <property type="molecule type" value="Genomic_DNA"/>
</dbReference>
<feature type="domain" description="CusB-like beta-barrel" evidence="4">
    <location>
        <begin position="209"/>
        <end position="281"/>
    </location>
</feature>
<keyword evidence="6" id="KW-1185">Reference proteome</keyword>
<comment type="similarity">
    <text evidence="1">Belongs to the membrane fusion protein (MFP) (TC 8.A.1) family.</text>
</comment>
<dbReference type="SUPFAM" id="SSF111369">
    <property type="entry name" value="HlyD-like secretion proteins"/>
    <property type="match status" value="1"/>
</dbReference>
<keyword evidence="2" id="KW-0175">Coiled coil</keyword>
<dbReference type="PROSITE" id="PS51257">
    <property type="entry name" value="PROKAR_LIPOPROTEIN"/>
    <property type="match status" value="1"/>
</dbReference>
<gene>
    <name evidence="5" type="ORF">SAMN05216233_11833</name>
</gene>
<dbReference type="RefSeq" id="WP_092213417.1">
    <property type="nucleotide sequence ID" value="NZ_FMUX01000018.1"/>
</dbReference>
<sequence>MGGRVWGGVILGASLLALGVVGCSGGRAGEEVHLRPVRVQKVVRVAPEVSRVFSGYALASVESRLSFKVPGTLKEIPVKVGDFLDEGALVAALDDRDYRLRVQEAEAGLDQARAQARNASLSYERARRLWENDNISKSDLDRARAAWESSTAQVTSIEKKRDLANRQLGYTRLVSPVAGSVTMVLADENENTGAGVPVAILASGRRVEVHVDIPEVMISGIRGGQRVAVRFAAMGERPFPAVVYEVGTAATGFAATYPVTLRLVDEVRQVLPGMAAEVTFRFPGRRGERFLVPSHVVGQDASGPFLYAAEPDGEGTATIRRLPVAVGALTGRGLEIFSGLTGDEWVVTAGMSRLSEGMRVLLKVQEAP</sequence>
<dbReference type="OrthoDB" id="9801814at2"/>
<evidence type="ECO:0000256" key="2">
    <source>
        <dbReference type="SAM" id="Coils"/>
    </source>
</evidence>
<dbReference type="GO" id="GO:0015562">
    <property type="term" value="F:efflux transmembrane transporter activity"/>
    <property type="evidence" value="ECO:0007669"/>
    <property type="project" value="TreeGrafter"/>
</dbReference>
<dbReference type="Gene3D" id="2.40.420.20">
    <property type="match status" value="1"/>
</dbReference>
<evidence type="ECO:0000313" key="6">
    <source>
        <dbReference type="Proteomes" id="UP000198870"/>
    </source>
</evidence>
<reference evidence="5 6" key="1">
    <citation type="submission" date="2016-10" db="EMBL/GenBank/DDBJ databases">
        <authorList>
            <person name="de Groot N.N."/>
        </authorList>
    </citation>
    <scope>NUCLEOTIDE SEQUENCE [LARGE SCALE GENOMIC DNA]</scope>
    <source>
        <strain evidence="5 6">AA1</strain>
    </source>
</reference>
<feature type="coiled-coil region" evidence="2">
    <location>
        <begin position="102"/>
        <end position="129"/>
    </location>
</feature>
<evidence type="ECO:0000259" key="4">
    <source>
        <dbReference type="Pfam" id="PF25954"/>
    </source>
</evidence>
<dbReference type="Gene3D" id="2.40.50.100">
    <property type="match status" value="1"/>
</dbReference>
<dbReference type="GO" id="GO:1990281">
    <property type="term" value="C:efflux pump complex"/>
    <property type="evidence" value="ECO:0007669"/>
    <property type="project" value="TreeGrafter"/>
</dbReference>
<dbReference type="InterPro" id="IPR058792">
    <property type="entry name" value="Beta-barrel_RND_2"/>
</dbReference>
<evidence type="ECO:0000259" key="3">
    <source>
        <dbReference type="Pfam" id="PF25876"/>
    </source>
</evidence>
<accession>A0A1G5I8N9</accession>
<proteinExistence type="inferred from homology"/>
<dbReference type="PANTHER" id="PTHR30469">
    <property type="entry name" value="MULTIDRUG RESISTANCE PROTEIN MDTA"/>
    <property type="match status" value="1"/>
</dbReference>
<dbReference type="Gene3D" id="1.10.287.470">
    <property type="entry name" value="Helix hairpin bin"/>
    <property type="match status" value="1"/>
</dbReference>
<dbReference type="NCBIfam" id="TIGR01730">
    <property type="entry name" value="RND_mfp"/>
    <property type="match status" value="1"/>
</dbReference>
<evidence type="ECO:0000256" key="1">
    <source>
        <dbReference type="ARBA" id="ARBA00009477"/>
    </source>
</evidence>
<organism evidence="5 6">
    <name type="scientific">Desulfoluna spongiiphila</name>
    <dbReference type="NCBI Taxonomy" id="419481"/>
    <lineage>
        <taxon>Bacteria</taxon>
        <taxon>Pseudomonadati</taxon>
        <taxon>Thermodesulfobacteriota</taxon>
        <taxon>Desulfobacteria</taxon>
        <taxon>Desulfobacterales</taxon>
        <taxon>Desulfolunaceae</taxon>
        <taxon>Desulfoluna</taxon>
    </lineage>
</organism>
<dbReference type="InterPro" id="IPR006143">
    <property type="entry name" value="RND_pump_MFP"/>
</dbReference>
<dbReference type="Gene3D" id="2.40.30.170">
    <property type="match status" value="1"/>
</dbReference>
<evidence type="ECO:0000313" key="5">
    <source>
        <dbReference type="EMBL" id="SCY72010.1"/>
    </source>
</evidence>
<dbReference type="STRING" id="419481.SAMN05216233_11833"/>
<dbReference type="Pfam" id="PF25876">
    <property type="entry name" value="HH_MFP_RND"/>
    <property type="match status" value="1"/>
</dbReference>
<dbReference type="InterPro" id="IPR058624">
    <property type="entry name" value="MdtA-like_HH"/>
</dbReference>